<organism evidence="3 4">
    <name type="scientific">Comamonas sediminis</name>
    <dbReference type="NCBI Taxonomy" id="1783360"/>
    <lineage>
        <taxon>Bacteria</taxon>
        <taxon>Pseudomonadati</taxon>
        <taxon>Pseudomonadota</taxon>
        <taxon>Betaproteobacteria</taxon>
        <taxon>Burkholderiales</taxon>
        <taxon>Comamonadaceae</taxon>
        <taxon>Comamonas</taxon>
    </lineage>
</organism>
<dbReference type="PANTHER" id="PTHR43861">
    <property type="entry name" value="TRANS-ACONITATE 2-METHYLTRANSFERASE-RELATED"/>
    <property type="match status" value="1"/>
</dbReference>
<proteinExistence type="predicted"/>
<dbReference type="SUPFAM" id="SSF53335">
    <property type="entry name" value="S-adenosyl-L-methionine-dependent methyltransferases"/>
    <property type="match status" value="1"/>
</dbReference>
<evidence type="ECO:0000313" key="4">
    <source>
        <dbReference type="Proteomes" id="UP001562178"/>
    </source>
</evidence>
<dbReference type="CDD" id="cd02440">
    <property type="entry name" value="AdoMet_MTases"/>
    <property type="match status" value="1"/>
</dbReference>
<dbReference type="RefSeq" id="WP_369460285.1">
    <property type="nucleotide sequence ID" value="NZ_JBGBDC010000005.1"/>
</dbReference>
<name>A0ABV4B3D5_9BURK</name>
<dbReference type="GO" id="GO:0032259">
    <property type="term" value="P:methylation"/>
    <property type="evidence" value="ECO:0007669"/>
    <property type="project" value="UniProtKB-KW"/>
</dbReference>
<sequence>MTIAKNINSQPYWDMRFSSDWDSLNGPAQSRGFAWLALQEIPEWLLRTIRQDALTVVDWGCAQGEGTNVWASYVPAANLFGVDFSPAAIEKAKEKYPNISFECSDWLSAEASSQPFDIVFSSNTLEHFSDPYAVLQQLEKRARKAIVLLLPYKELNRIDEHEYTFLPQNIPAKLDNGFSLVWTKVSGPHDFWNGEQVLLVYAKDDWVEKLNLSLRELSIESDNSNSFKNELTESQKMNSDLQVQLADLQGRCNRLEEQSMHARVEIEQAKLALEENEQAKHSFTKIQQENNIKLDSLQKEIALRDAESSQLRYELKNFRASASWRITSPLRSLYKSVSKIGTPAFLSLPAGLQKSILHRVNPVAHPLSKNIEQFNNLRDISWENFTKNILAHRGRYKGIFIQEAVIDWNVPLYQRPQHIAVAMARQGYLVIYRTENWAADDVNGFREVEKNVWITNCSEVDEIDDVIRSIYSTAYATSVENIKKLRAKGTVLYEYIDHIDAEISGNENIKDLISLKDFAFSGGADYIIASAQILYDEAESKVGDNKTIMVKNGVDILHYRNPLHKTRELPESLMDFKRKFKYVVGYFGALAPWLWYETIAELVHQKSDVGFVFIGPDYYGGIDSLPKADNVLYLGTVDYKILPSYGMSFDVCLIPFKPGDIAKTTSPLKLFEYFALEKPVVVTSDMAECVRYPEVFHGASADALSTAIDQAIAIKDDVAFKKRLSALADENSWDMRAASLIAGMKN</sequence>
<dbReference type="EMBL" id="JBGBDC010000005">
    <property type="protein sequence ID" value="MEY2252038.1"/>
    <property type="molecule type" value="Genomic_DNA"/>
</dbReference>
<dbReference type="Gene3D" id="3.40.50.2000">
    <property type="entry name" value="Glycogen Phosphorylase B"/>
    <property type="match status" value="1"/>
</dbReference>
<gene>
    <name evidence="3" type="ORF">AB7A72_13555</name>
</gene>
<dbReference type="Proteomes" id="UP001562178">
    <property type="component" value="Unassembled WGS sequence"/>
</dbReference>
<dbReference type="Gene3D" id="3.40.50.150">
    <property type="entry name" value="Vaccinia Virus protein VP39"/>
    <property type="match status" value="1"/>
</dbReference>
<reference evidence="3 4" key="1">
    <citation type="journal article" date="2016" name="Int. J. Syst. Evol. Microbiol.">
        <title>Description of Comamonas sediminis sp. nov., isolated from lagoon sediments.</title>
        <authorList>
            <person name="Subhash Y."/>
            <person name="Bang J.J."/>
            <person name="You T.H."/>
            <person name="Lee S.S."/>
        </authorList>
    </citation>
    <scope>NUCLEOTIDE SEQUENCE [LARGE SCALE GENOMIC DNA]</scope>
    <source>
        <strain evidence="3 4">JCM 31169</strain>
    </source>
</reference>
<evidence type="ECO:0000256" key="1">
    <source>
        <dbReference type="SAM" id="Coils"/>
    </source>
</evidence>
<dbReference type="SUPFAM" id="SSF53756">
    <property type="entry name" value="UDP-Glycosyltransferase/glycogen phosphorylase"/>
    <property type="match status" value="1"/>
</dbReference>
<keyword evidence="1" id="KW-0175">Coiled coil</keyword>
<keyword evidence="3" id="KW-0489">Methyltransferase</keyword>
<feature type="domain" description="Methyltransferase" evidence="2">
    <location>
        <begin position="52"/>
        <end position="149"/>
    </location>
</feature>
<keyword evidence="4" id="KW-1185">Reference proteome</keyword>
<dbReference type="Pfam" id="PF13692">
    <property type="entry name" value="Glyco_trans_1_4"/>
    <property type="match status" value="1"/>
</dbReference>
<evidence type="ECO:0000313" key="3">
    <source>
        <dbReference type="EMBL" id="MEY2252038.1"/>
    </source>
</evidence>
<protein>
    <submittedName>
        <fullName evidence="3">Methyltransferase domain-containing protein</fullName>
    </submittedName>
</protein>
<keyword evidence="3" id="KW-0808">Transferase</keyword>
<dbReference type="Pfam" id="PF13847">
    <property type="entry name" value="Methyltransf_31"/>
    <property type="match status" value="1"/>
</dbReference>
<accession>A0ABV4B3D5</accession>
<dbReference type="InterPro" id="IPR029063">
    <property type="entry name" value="SAM-dependent_MTases_sf"/>
</dbReference>
<dbReference type="InterPro" id="IPR025714">
    <property type="entry name" value="Methyltranfer_dom"/>
</dbReference>
<comment type="caution">
    <text evidence="3">The sequence shown here is derived from an EMBL/GenBank/DDBJ whole genome shotgun (WGS) entry which is preliminary data.</text>
</comment>
<evidence type="ECO:0000259" key="2">
    <source>
        <dbReference type="Pfam" id="PF13847"/>
    </source>
</evidence>
<dbReference type="GO" id="GO:0008168">
    <property type="term" value="F:methyltransferase activity"/>
    <property type="evidence" value="ECO:0007669"/>
    <property type="project" value="UniProtKB-KW"/>
</dbReference>
<feature type="coiled-coil region" evidence="1">
    <location>
        <begin position="231"/>
        <end position="272"/>
    </location>
</feature>